<protein>
    <submittedName>
        <fullName evidence="1">Uncharacterized protein</fullName>
    </submittedName>
</protein>
<gene>
    <name evidence="1" type="ORF">MGWOODY_Mmi2419</name>
</gene>
<sequence length="244" mass="27088">MNRNIFILTVFCVLMAQDEGTSATGTSAPPDAAVDTTSNDSLAWASDSLGAAVDTIGPPMDLDYGYKGFMWGTPLGAIPNLQYMSEPVFIRDSTALQLSGYLGQEAVVIVYVFSDSGFWKVEIHYALDPSDYESHLELFTQIERSLSEVYGFPQTTDRIESGAMGVHDVVNIGFERAFYFSSWNVSPVKISLLLNSIVQVPRNDLNVFGDDMSIMNLVYYNPDYMIMAEEIIVEEPTPSIFDIY</sequence>
<dbReference type="EMBL" id="FAXC01000449">
    <property type="protein sequence ID" value="CUV10597.1"/>
    <property type="molecule type" value="Genomic_DNA"/>
</dbReference>
<dbReference type="AlphaFoldDB" id="A0A170QDM5"/>
<proteinExistence type="predicted"/>
<organism evidence="1">
    <name type="scientific">hydrothermal vent metagenome</name>
    <dbReference type="NCBI Taxonomy" id="652676"/>
    <lineage>
        <taxon>unclassified sequences</taxon>
        <taxon>metagenomes</taxon>
        <taxon>ecological metagenomes</taxon>
    </lineage>
</organism>
<reference evidence="1" key="1">
    <citation type="submission" date="2015-10" db="EMBL/GenBank/DDBJ databases">
        <authorList>
            <person name="Gilbert D.G."/>
        </authorList>
    </citation>
    <scope>NUCLEOTIDE SEQUENCE</scope>
</reference>
<name>A0A170QDM5_9ZZZZ</name>
<evidence type="ECO:0000313" key="1">
    <source>
        <dbReference type="EMBL" id="CUV10597.1"/>
    </source>
</evidence>
<accession>A0A170QDM5</accession>